<evidence type="ECO:0000256" key="2">
    <source>
        <dbReference type="ARBA" id="ARBA00008537"/>
    </source>
</evidence>
<feature type="transmembrane region" description="Helical" evidence="9">
    <location>
        <begin position="256"/>
        <end position="279"/>
    </location>
</feature>
<keyword evidence="5 9" id="KW-0812">Transmembrane</keyword>
<dbReference type="InterPro" id="IPR011701">
    <property type="entry name" value="MFS"/>
</dbReference>
<dbReference type="InterPro" id="IPR004638">
    <property type="entry name" value="EmrB-like"/>
</dbReference>
<feature type="transmembrane region" description="Helical" evidence="9">
    <location>
        <begin position="189"/>
        <end position="207"/>
    </location>
</feature>
<proteinExistence type="inferred from homology"/>
<feature type="transmembrane region" description="Helical" evidence="9">
    <location>
        <begin position="36"/>
        <end position="56"/>
    </location>
</feature>
<feature type="transmembrane region" description="Helical" evidence="9">
    <location>
        <begin position="219"/>
        <end position="236"/>
    </location>
</feature>
<protein>
    <submittedName>
        <fullName evidence="11">DHA2 family efflux MFS transporter permease subunit</fullName>
    </submittedName>
</protein>
<feature type="transmembrane region" description="Helical" evidence="9">
    <location>
        <begin position="100"/>
        <end position="118"/>
    </location>
</feature>
<comment type="subcellular location">
    <subcellularLocation>
        <location evidence="1">Cell membrane</location>
        <topology evidence="1">Multi-pass membrane protein</topology>
    </subcellularLocation>
</comment>
<dbReference type="InterPro" id="IPR036259">
    <property type="entry name" value="MFS_trans_sf"/>
</dbReference>
<feature type="transmembrane region" description="Helical" evidence="9">
    <location>
        <begin position="291"/>
        <end position="308"/>
    </location>
</feature>
<keyword evidence="7 9" id="KW-0472">Membrane</keyword>
<dbReference type="AlphaFoldDB" id="A0A5R9DXY3"/>
<keyword evidence="8" id="KW-0046">Antibiotic resistance</keyword>
<evidence type="ECO:0000313" key="11">
    <source>
        <dbReference type="EMBL" id="TLQ42196.1"/>
    </source>
</evidence>
<dbReference type="Gene3D" id="1.20.1250.20">
    <property type="entry name" value="MFS general substrate transporter like domains"/>
    <property type="match status" value="1"/>
</dbReference>
<evidence type="ECO:0000259" key="10">
    <source>
        <dbReference type="PROSITE" id="PS50850"/>
    </source>
</evidence>
<dbReference type="InterPro" id="IPR020846">
    <property type="entry name" value="MFS_dom"/>
</dbReference>
<dbReference type="InterPro" id="IPR005829">
    <property type="entry name" value="Sugar_transporter_CS"/>
</dbReference>
<dbReference type="PROSITE" id="PS50850">
    <property type="entry name" value="MFS"/>
    <property type="match status" value="1"/>
</dbReference>
<dbReference type="Proteomes" id="UP000305921">
    <property type="component" value="Unassembled WGS sequence"/>
</dbReference>
<dbReference type="PROSITE" id="PS00216">
    <property type="entry name" value="SUGAR_TRANSPORT_1"/>
    <property type="match status" value="1"/>
</dbReference>
<dbReference type="PANTHER" id="PTHR42718:SF9">
    <property type="entry name" value="MAJOR FACILITATOR SUPERFAMILY MULTIDRUG TRANSPORTER MFSC"/>
    <property type="match status" value="1"/>
</dbReference>
<dbReference type="GO" id="GO:0046677">
    <property type="term" value="P:response to antibiotic"/>
    <property type="evidence" value="ECO:0007669"/>
    <property type="project" value="UniProtKB-KW"/>
</dbReference>
<reference evidence="11 12" key="1">
    <citation type="submission" date="2019-05" db="EMBL/GenBank/DDBJ databases">
        <title>Streptomyces marianii sp. nov., a novel marine actinomycete from southern coast of India.</title>
        <authorList>
            <person name="Iniyan A.M."/>
            <person name="Wink J."/>
            <person name="Ramprasad E."/>
            <person name="Ramana C.V."/>
            <person name="Bunk B."/>
            <person name="Sproer C."/>
            <person name="Joseph F.-J.R.S."/>
            <person name="Vincent S.G.P."/>
        </authorList>
    </citation>
    <scope>NUCLEOTIDE SEQUENCE [LARGE SCALE GENOMIC DNA]</scope>
    <source>
        <strain evidence="11 12">ICN19</strain>
    </source>
</reference>
<feature type="transmembrane region" description="Helical" evidence="9">
    <location>
        <begin position="155"/>
        <end position="177"/>
    </location>
</feature>
<feature type="transmembrane region" description="Helical" evidence="9">
    <location>
        <begin position="130"/>
        <end position="149"/>
    </location>
</feature>
<comment type="similarity">
    <text evidence="2">Belongs to the major facilitator superfamily. EmrB family.</text>
</comment>
<sequence>MTVATTALGISMVFLDALIANVALPDIQRDFGVGESGLQWVVAAYSIGMAASIMAGATAADRFGRRRLFAGSVTVFTVASVAAGLAPGLTALAIARTMQGIAAATVTVTSLALVSAAFRNDDERAQAIGLWIGVANVATASGPVIGGALTETFGWRAVFMVNVPVGALVLLLTGYVAESREQRVRGFDMGGQVLFVVAVGALAYGLIQGQQLGWGSVEIVTLLTVGVGGCAVFAWYEYHRRDPMMDVRLFSRRAYAVGIVTLFSVFFSVYGMLLVITQYFQNVEGYSPQRAGLLILPLALTIMLLSPVAGRLSARSGPLVVARTGQPLLVVGLSVVAVGMPVSVGVVIAGLFLSGIGVALVATPVTALAMESVPADRSGMASGIISAQRAVGSTFGFAVLGSVLAVWLGHTLSDDLRQAVPDASARRAVADRIVQEANPHAYVAEIGPGRPLPAPSPGMREAIAAAAKQDFVQGCQISVGVGAAICAVPMVLLWTGARRYGDRRGTP</sequence>
<keyword evidence="6 9" id="KW-1133">Transmembrane helix</keyword>
<dbReference type="NCBIfam" id="TIGR00711">
    <property type="entry name" value="efflux_EmrB"/>
    <property type="match status" value="1"/>
</dbReference>
<feature type="transmembrane region" description="Helical" evidence="9">
    <location>
        <begin position="346"/>
        <end position="369"/>
    </location>
</feature>
<dbReference type="Pfam" id="PF07690">
    <property type="entry name" value="MFS_1"/>
    <property type="match status" value="1"/>
</dbReference>
<evidence type="ECO:0000256" key="9">
    <source>
        <dbReference type="SAM" id="Phobius"/>
    </source>
</evidence>
<keyword evidence="12" id="KW-1185">Reference proteome</keyword>
<feature type="transmembrane region" description="Helical" evidence="9">
    <location>
        <begin position="390"/>
        <end position="408"/>
    </location>
</feature>
<dbReference type="PANTHER" id="PTHR42718">
    <property type="entry name" value="MAJOR FACILITATOR SUPERFAMILY MULTIDRUG TRANSPORTER MFSC"/>
    <property type="match status" value="1"/>
</dbReference>
<evidence type="ECO:0000313" key="12">
    <source>
        <dbReference type="Proteomes" id="UP000305921"/>
    </source>
</evidence>
<dbReference type="CDD" id="cd17321">
    <property type="entry name" value="MFS_MMR_MDR_like"/>
    <property type="match status" value="1"/>
</dbReference>
<keyword evidence="4" id="KW-1003">Cell membrane</keyword>
<feature type="transmembrane region" description="Helical" evidence="9">
    <location>
        <begin position="477"/>
        <end position="497"/>
    </location>
</feature>
<dbReference type="GO" id="GO:0005886">
    <property type="term" value="C:plasma membrane"/>
    <property type="evidence" value="ECO:0007669"/>
    <property type="project" value="UniProtKB-SubCell"/>
</dbReference>
<dbReference type="Gene3D" id="1.20.1720.10">
    <property type="entry name" value="Multidrug resistance protein D"/>
    <property type="match status" value="1"/>
</dbReference>
<dbReference type="OrthoDB" id="7375466at2"/>
<evidence type="ECO:0000256" key="1">
    <source>
        <dbReference type="ARBA" id="ARBA00004651"/>
    </source>
</evidence>
<feature type="transmembrane region" description="Helical" evidence="9">
    <location>
        <begin position="320"/>
        <end position="340"/>
    </location>
</feature>
<name>A0A5R9DXY3_9ACTN</name>
<dbReference type="RefSeq" id="WP_138051604.1">
    <property type="nucleotide sequence ID" value="NZ_VAWE01000001.1"/>
</dbReference>
<feature type="transmembrane region" description="Helical" evidence="9">
    <location>
        <begin position="68"/>
        <end position="94"/>
    </location>
</feature>
<gene>
    <name evidence="11" type="ORF">FEF34_02175</name>
</gene>
<comment type="caution">
    <text evidence="11">The sequence shown here is derived from an EMBL/GenBank/DDBJ whole genome shotgun (WGS) entry which is preliminary data.</text>
</comment>
<evidence type="ECO:0000256" key="4">
    <source>
        <dbReference type="ARBA" id="ARBA00022475"/>
    </source>
</evidence>
<accession>A0A5R9DXY3</accession>
<evidence type="ECO:0000256" key="5">
    <source>
        <dbReference type="ARBA" id="ARBA00022692"/>
    </source>
</evidence>
<feature type="domain" description="Major facilitator superfamily (MFS) profile" evidence="10">
    <location>
        <begin position="2"/>
        <end position="501"/>
    </location>
</feature>
<dbReference type="SUPFAM" id="SSF103473">
    <property type="entry name" value="MFS general substrate transporter"/>
    <property type="match status" value="1"/>
</dbReference>
<keyword evidence="3" id="KW-0813">Transport</keyword>
<dbReference type="EMBL" id="VAWE01000001">
    <property type="protein sequence ID" value="TLQ42196.1"/>
    <property type="molecule type" value="Genomic_DNA"/>
</dbReference>
<evidence type="ECO:0000256" key="8">
    <source>
        <dbReference type="ARBA" id="ARBA00023251"/>
    </source>
</evidence>
<organism evidence="11 12">
    <name type="scientific">Streptomyces marianii</name>
    <dbReference type="NCBI Taxonomy" id="1817406"/>
    <lineage>
        <taxon>Bacteria</taxon>
        <taxon>Bacillati</taxon>
        <taxon>Actinomycetota</taxon>
        <taxon>Actinomycetes</taxon>
        <taxon>Kitasatosporales</taxon>
        <taxon>Streptomycetaceae</taxon>
        <taxon>Streptomyces</taxon>
    </lineage>
</organism>
<evidence type="ECO:0000256" key="3">
    <source>
        <dbReference type="ARBA" id="ARBA00022448"/>
    </source>
</evidence>
<evidence type="ECO:0000256" key="6">
    <source>
        <dbReference type="ARBA" id="ARBA00022989"/>
    </source>
</evidence>
<evidence type="ECO:0000256" key="7">
    <source>
        <dbReference type="ARBA" id="ARBA00023136"/>
    </source>
</evidence>
<dbReference type="GO" id="GO:0022857">
    <property type="term" value="F:transmembrane transporter activity"/>
    <property type="evidence" value="ECO:0007669"/>
    <property type="project" value="InterPro"/>
</dbReference>